<comment type="caution">
    <text evidence="3">The sequence shown here is derived from an EMBL/GenBank/DDBJ whole genome shotgun (WGS) entry which is preliminary data.</text>
</comment>
<feature type="transmembrane region" description="Helical" evidence="1">
    <location>
        <begin position="75"/>
        <end position="97"/>
    </location>
</feature>
<keyword evidence="1" id="KW-0472">Membrane</keyword>
<dbReference type="InterPro" id="IPR057798">
    <property type="entry name" value="PH_YqeB"/>
</dbReference>
<dbReference type="AlphaFoldDB" id="A0A413RKJ8"/>
<feature type="transmembrane region" description="Helical" evidence="1">
    <location>
        <begin position="21"/>
        <end position="43"/>
    </location>
</feature>
<dbReference type="EMBL" id="QWKP01000201">
    <property type="protein sequence ID" value="RHA39794.1"/>
    <property type="molecule type" value="Genomic_DNA"/>
</dbReference>
<organism evidence="3 4">
    <name type="scientific">Cellulomonas rhizosphaerae</name>
    <dbReference type="NCBI Taxonomy" id="2293719"/>
    <lineage>
        <taxon>Bacteria</taxon>
        <taxon>Bacillati</taxon>
        <taxon>Actinomycetota</taxon>
        <taxon>Actinomycetes</taxon>
        <taxon>Micrococcales</taxon>
        <taxon>Cellulomonadaceae</taxon>
        <taxon>Cellulomonas</taxon>
    </lineage>
</organism>
<proteinExistence type="predicted"/>
<evidence type="ECO:0000256" key="1">
    <source>
        <dbReference type="SAM" id="Phobius"/>
    </source>
</evidence>
<evidence type="ECO:0000259" key="2">
    <source>
        <dbReference type="Pfam" id="PF23494"/>
    </source>
</evidence>
<evidence type="ECO:0000313" key="3">
    <source>
        <dbReference type="EMBL" id="RHA39794.1"/>
    </source>
</evidence>
<feature type="domain" description="YqeB PH" evidence="2">
    <location>
        <begin position="12"/>
        <end position="163"/>
    </location>
</feature>
<protein>
    <recommendedName>
        <fullName evidence="2">YqeB PH domain-containing protein</fullName>
    </recommendedName>
</protein>
<sequence>MVAMTEDPSTRTVGGFDRAGRTWVLALFGVGGVAVGAILPPLARWAAELPWVPFEGPIRLLGSFDDAWLVWGRPVLGLAAGLAFAAWVVVSSAVLEIGPGQIQVRRRGQVERVIERGTVAAVYPRGAKVVIETESGRKVLEDDVEGDKAAIRGAFVDQGYPWEGPLK</sequence>
<evidence type="ECO:0000313" key="4">
    <source>
        <dbReference type="Proteomes" id="UP000283374"/>
    </source>
</evidence>
<keyword evidence="1" id="KW-1133">Transmembrane helix</keyword>
<name>A0A413RKJ8_9CELL</name>
<keyword evidence="4" id="KW-1185">Reference proteome</keyword>
<dbReference type="Pfam" id="PF23494">
    <property type="entry name" value="bPH_10"/>
    <property type="match status" value="1"/>
</dbReference>
<accession>A0A413RKJ8</accession>
<keyword evidence="1" id="KW-0812">Transmembrane</keyword>
<dbReference type="Proteomes" id="UP000283374">
    <property type="component" value="Unassembled WGS sequence"/>
</dbReference>
<gene>
    <name evidence="3" type="ORF">D1825_11180</name>
</gene>
<reference evidence="3 4" key="1">
    <citation type="submission" date="2018-08" db="EMBL/GenBank/DDBJ databases">
        <title>Cellulomonas rhizosphaerae sp. nov., a novel actinomycete isolated from soil.</title>
        <authorList>
            <person name="Tian Y."/>
        </authorList>
    </citation>
    <scope>NUCLEOTIDE SEQUENCE [LARGE SCALE GENOMIC DNA]</scope>
    <source>
        <strain evidence="3 4">NEAU-TCZ24</strain>
    </source>
</reference>